<evidence type="ECO:0000313" key="3">
    <source>
        <dbReference type="EMBL" id="CCH66534.1"/>
    </source>
</evidence>
<keyword evidence="2" id="KW-0732">Signal</keyword>
<keyword evidence="1" id="KW-1133">Transmembrane helix</keyword>
<organism evidence="3 4">
    <name type="scientific">Richelia intracellularis HH01</name>
    <dbReference type="NCBI Taxonomy" id="1165094"/>
    <lineage>
        <taxon>Bacteria</taxon>
        <taxon>Bacillati</taxon>
        <taxon>Cyanobacteriota</taxon>
        <taxon>Cyanophyceae</taxon>
        <taxon>Nostocales</taxon>
        <taxon>Nostocaceae</taxon>
        <taxon>Richelia</taxon>
    </lineage>
</organism>
<keyword evidence="1" id="KW-0472">Membrane</keyword>
<name>M1WQR4_9NOST</name>
<dbReference type="EMBL" id="CAIY01000018">
    <property type="protein sequence ID" value="CCH66534.1"/>
    <property type="molecule type" value="Genomic_DNA"/>
</dbReference>
<dbReference type="AlphaFoldDB" id="M1WQR4"/>
<feature type="chain" id="PRO_5004019420" evidence="2">
    <location>
        <begin position="24"/>
        <end position="96"/>
    </location>
</feature>
<keyword evidence="1" id="KW-0812">Transmembrane</keyword>
<keyword evidence="4" id="KW-1185">Reference proteome</keyword>
<sequence>MKNRTLICTSFALLAGLSSGYFGGQMTSRFYSQRCQQYGWGIKQGCQVWVTPGAFWQGSITGIWTGTILGAFFGGLITQKRIQRSNKEKGIQGKYF</sequence>
<feature type="signal peptide" evidence="2">
    <location>
        <begin position="1"/>
        <end position="23"/>
    </location>
</feature>
<dbReference type="RefSeq" id="WP_008232108.1">
    <property type="nucleotide sequence ID" value="NZ_CAIY01000018.1"/>
</dbReference>
<dbReference type="Proteomes" id="UP000053051">
    <property type="component" value="Unassembled WGS sequence"/>
</dbReference>
<reference evidence="3 4" key="1">
    <citation type="submission" date="2012-05" db="EMBL/GenBank/DDBJ databases">
        <authorList>
            <person name="Hilton J."/>
        </authorList>
    </citation>
    <scope>NUCLEOTIDE SEQUENCE [LARGE SCALE GENOMIC DNA]</scope>
    <source>
        <strain evidence="3 4">HH01</strain>
    </source>
</reference>
<accession>M1WQR4</accession>
<reference evidence="4" key="2">
    <citation type="submission" date="2016-01" db="EMBL/GenBank/DDBJ databases">
        <title>Diatom-associated endosymboitic cyanobacterium lacks core nitrogen metabolism enzymes.</title>
        <authorList>
            <person name="Hilton J.A."/>
            <person name="Foster R.A."/>
            <person name="Tripp H.J."/>
            <person name="Carter B.J."/>
            <person name="Zehr J.P."/>
            <person name="Villareal T.A."/>
        </authorList>
    </citation>
    <scope>NUCLEOTIDE SEQUENCE [LARGE SCALE GENOMIC DNA]</scope>
    <source>
        <strain evidence="4">HH01</strain>
    </source>
</reference>
<evidence type="ECO:0000313" key="4">
    <source>
        <dbReference type="Proteomes" id="UP000053051"/>
    </source>
</evidence>
<protein>
    <submittedName>
        <fullName evidence="3">Uncharacterized protein</fullName>
    </submittedName>
</protein>
<evidence type="ECO:0000256" key="2">
    <source>
        <dbReference type="SAM" id="SignalP"/>
    </source>
</evidence>
<feature type="transmembrane region" description="Helical" evidence="1">
    <location>
        <begin position="54"/>
        <end position="77"/>
    </location>
</feature>
<evidence type="ECO:0000256" key="1">
    <source>
        <dbReference type="SAM" id="Phobius"/>
    </source>
</evidence>
<proteinExistence type="predicted"/>
<dbReference type="OrthoDB" id="515751at2"/>
<gene>
    <name evidence="3" type="ORF">RINTHH_3790</name>
</gene>
<comment type="caution">
    <text evidence="3">The sequence shown here is derived from an EMBL/GenBank/DDBJ whole genome shotgun (WGS) entry which is preliminary data.</text>
</comment>